<dbReference type="EMBL" id="CM010723">
    <property type="protein sequence ID" value="RZC76831.1"/>
    <property type="molecule type" value="Genomic_DNA"/>
</dbReference>
<organism evidence="1 2">
    <name type="scientific">Papaver somniferum</name>
    <name type="common">Opium poppy</name>
    <dbReference type="NCBI Taxonomy" id="3469"/>
    <lineage>
        <taxon>Eukaryota</taxon>
        <taxon>Viridiplantae</taxon>
        <taxon>Streptophyta</taxon>
        <taxon>Embryophyta</taxon>
        <taxon>Tracheophyta</taxon>
        <taxon>Spermatophyta</taxon>
        <taxon>Magnoliopsida</taxon>
        <taxon>Ranunculales</taxon>
        <taxon>Papaveraceae</taxon>
        <taxon>Papaveroideae</taxon>
        <taxon>Papaver</taxon>
    </lineage>
</organism>
<reference evidence="1 2" key="1">
    <citation type="journal article" date="2018" name="Science">
        <title>The opium poppy genome and morphinan production.</title>
        <authorList>
            <person name="Guo L."/>
            <person name="Winzer T."/>
            <person name="Yang X."/>
            <person name="Li Y."/>
            <person name="Ning Z."/>
            <person name="He Z."/>
            <person name="Teodor R."/>
            <person name="Lu Y."/>
            <person name="Bowser T.A."/>
            <person name="Graham I.A."/>
            <person name="Ye K."/>
        </authorList>
    </citation>
    <scope>NUCLEOTIDE SEQUENCE [LARGE SCALE GENOMIC DNA]</scope>
    <source>
        <strain evidence="2">cv. HN1</strain>
        <tissue evidence="1">Leaves</tissue>
    </source>
</reference>
<protein>
    <submittedName>
        <fullName evidence="1">Uncharacterized protein</fullName>
    </submittedName>
</protein>
<name>A0A4Y7KXM5_PAPSO</name>
<evidence type="ECO:0000313" key="2">
    <source>
        <dbReference type="Proteomes" id="UP000316621"/>
    </source>
</evidence>
<gene>
    <name evidence="1" type="ORF">C5167_000944</name>
</gene>
<accession>A0A4Y7KXM5</accession>
<dbReference type="Proteomes" id="UP000316621">
    <property type="component" value="Chromosome 9"/>
</dbReference>
<evidence type="ECO:0000313" key="1">
    <source>
        <dbReference type="EMBL" id="RZC76831.1"/>
    </source>
</evidence>
<sequence>MRSSITNCTSNMRNECIEKMMAQQAYPVP</sequence>
<dbReference type="Gramene" id="RZC76831">
    <property type="protein sequence ID" value="RZC76831"/>
    <property type="gene ID" value="C5167_000944"/>
</dbReference>
<dbReference type="AlphaFoldDB" id="A0A4Y7KXM5"/>
<keyword evidence="2" id="KW-1185">Reference proteome</keyword>
<proteinExistence type="predicted"/>